<comment type="caution">
    <text evidence="2">The sequence shown here is derived from an EMBL/GenBank/DDBJ whole genome shotgun (WGS) entry which is preliminary data.</text>
</comment>
<name>A0A9N8EMT2_9STRA</name>
<organism evidence="2 3">
    <name type="scientific">Seminavis robusta</name>
    <dbReference type="NCBI Taxonomy" id="568900"/>
    <lineage>
        <taxon>Eukaryota</taxon>
        <taxon>Sar</taxon>
        <taxon>Stramenopiles</taxon>
        <taxon>Ochrophyta</taxon>
        <taxon>Bacillariophyta</taxon>
        <taxon>Bacillariophyceae</taxon>
        <taxon>Bacillariophycidae</taxon>
        <taxon>Naviculales</taxon>
        <taxon>Naviculaceae</taxon>
        <taxon>Seminavis</taxon>
    </lineage>
</organism>
<reference evidence="2" key="1">
    <citation type="submission" date="2020-06" db="EMBL/GenBank/DDBJ databases">
        <authorList>
            <consortium name="Plant Systems Biology data submission"/>
        </authorList>
    </citation>
    <scope>NUCLEOTIDE SEQUENCE</scope>
    <source>
        <strain evidence="2">D6</strain>
    </source>
</reference>
<dbReference type="AlphaFoldDB" id="A0A9N8EMT2"/>
<feature type="region of interest" description="Disordered" evidence="1">
    <location>
        <begin position="165"/>
        <end position="185"/>
    </location>
</feature>
<evidence type="ECO:0000256" key="1">
    <source>
        <dbReference type="SAM" id="MobiDB-lite"/>
    </source>
</evidence>
<evidence type="ECO:0000313" key="2">
    <source>
        <dbReference type="EMBL" id="CAB9523997.1"/>
    </source>
</evidence>
<feature type="region of interest" description="Disordered" evidence="1">
    <location>
        <begin position="1"/>
        <end position="60"/>
    </location>
</feature>
<feature type="region of interest" description="Disordered" evidence="1">
    <location>
        <begin position="77"/>
        <end position="109"/>
    </location>
</feature>
<dbReference type="Proteomes" id="UP001153069">
    <property type="component" value="Unassembled WGS sequence"/>
</dbReference>
<sequence length="185" mass="20250">MENSSQNIMISPEATLAEPSMPKEPAMVPDERTTSVATQSPPDSSSPEPPATQKRKAFVASDAAIVTPTLAPKRRRLHVTPASTCSSPLFDPSAANSTTPSHKDLYGDDDELESISIPSLRDLQTPHRRHRTYQRRNSVTKFSLQATAKHMSVLEAAKKTLEKLREQQGNGGNVQSDSFRSIFHG</sequence>
<keyword evidence="3" id="KW-1185">Reference proteome</keyword>
<protein>
    <submittedName>
        <fullName evidence="2">Uncharacterized protein</fullName>
    </submittedName>
</protein>
<dbReference type="EMBL" id="CAICTM010001480">
    <property type="protein sequence ID" value="CAB9523997.1"/>
    <property type="molecule type" value="Genomic_DNA"/>
</dbReference>
<accession>A0A9N8EMT2</accession>
<proteinExistence type="predicted"/>
<evidence type="ECO:0000313" key="3">
    <source>
        <dbReference type="Proteomes" id="UP001153069"/>
    </source>
</evidence>
<gene>
    <name evidence="2" type="ORF">SEMRO_1482_G276320.1</name>
</gene>